<accession>A0ABQ1XE25</accession>
<feature type="region of interest" description="Disordered" evidence="1">
    <location>
        <begin position="189"/>
        <end position="213"/>
    </location>
</feature>
<sequence length="213" mass="22311">MILILASALALISEPVVCSLTPQGRDIQQRGPTGFTVACPADHEDAAAIQAATEAAIAAMDLPLPRPRRQGGNPPPMLWAARQITMQSESGVWQPAPAQALVQAAPVLSGRTTARGSVNMLCAIGFTPGANGADPQPNAACISNPAIDTVVRQQTAAMMQLAPLWRFAPVNASYCDDRRFEIAATQLDRATGEQEEAPPAPDPDLLPNLCEAG</sequence>
<dbReference type="RefSeq" id="WP_188450654.1">
    <property type="nucleotide sequence ID" value="NZ_BMFS01000001.1"/>
</dbReference>
<evidence type="ECO:0000313" key="3">
    <source>
        <dbReference type="Proteomes" id="UP000648722"/>
    </source>
</evidence>
<evidence type="ECO:0000313" key="2">
    <source>
        <dbReference type="EMBL" id="GGG90282.1"/>
    </source>
</evidence>
<reference evidence="3" key="1">
    <citation type="journal article" date="2019" name="Int. J. Syst. Evol. Microbiol.">
        <title>The Global Catalogue of Microorganisms (GCM) 10K type strain sequencing project: providing services to taxonomists for standard genome sequencing and annotation.</title>
        <authorList>
            <consortium name="The Broad Institute Genomics Platform"/>
            <consortium name="The Broad Institute Genome Sequencing Center for Infectious Disease"/>
            <person name="Wu L."/>
            <person name="Ma J."/>
        </authorList>
    </citation>
    <scope>NUCLEOTIDE SEQUENCE [LARGE SCALE GENOMIC DNA]</scope>
    <source>
        <strain evidence="3">CGMCC 1.12766</strain>
    </source>
</reference>
<name>A0ABQ1XE25_9PROT</name>
<keyword evidence="3" id="KW-1185">Reference proteome</keyword>
<proteinExistence type="predicted"/>
<dbReference type="EMBL" id="BMFS01000001">
    <property type="protein sequence ID" value="GGG90282.1"/>
    <property type="molecule type" value="Genomic_DNA"/>
</dbReference>
<dbReference type="Proteomes" id="UP000648722">
    <property type="component" value="Unassembled WGS sequence"/>
</dbReference>
<gene>
    <name evidence="2" type="ORF">GCM10007420_01670</name>
</gene>
<evidence type="ECO:0000256" key="1">
    <source>
        <dbReference type="SAM" id="MobiDB-lite"/>
    </source>
</evidence>
<organism evidence="2 3">
    <name type="scientific">Glycocaulis albus</name>
    <dbReference type="NCBI Taxonomy" id="1382801"/>
    <lineage>
        <taxon>Bacteria</taxon>
        <taxon>Pseudomonadati</taxon>
        <taxon>Pseudomonadota</taxon>
        <taxon>Alphaproteobacteria</taxon>
        <taxon>Maricaulales</taxon>
        <taxon>Maricaulaceae</taxon>
        <taxon>Glycocaulis</taxon>
    </lineage>
</organism>
<comment type="caution">
    <text evidence="2">The sequence shown here is derived from an EMBL/GenBank/DDBJ whole genome shotgun (WGS) entry which is preliminary data.</text>
</comment>
<protein>
    <submittedName>
        <fullName evidence="2">Uncharacterized protein</fullName>
    </submittedName>
</protein>